<evidence type="ECO:0000256" key="3">
    <source>
        <dbReference type="ARBA" id="ARBA00022801"/>
    </source>
</evidence>
<keyword evidence="2 6" id="KW-0645">Protease</keyword>
<evidence type="ECO:0000313" key="7">
    <source>
        <dbReference type="Proteomes" id="UP001163064"/>
    </source>
</evidence>
<sequence length="325" mass="35045">MADQGNITTPHAADLNAAALRYATAQGWAMADGSYPIRPANMHGRQDLESAIRAVGRGGASHDAIRVHIIKRAQAIGLSDLIPDNWAADGSLTGQNSLEGTVEIERRYTSGDTGKAELRADNGQKRIGGYAAVFNRQSKNLGGFIEVVDPIAFNQSRGDGWPEVIARYNHDDNQLLGTTAAGTLRMGIDAYGLSYDVVPPASMSHVVELVERGDVRKSSFAFRTLDDDWTMTDQGYPLRRLVGAQVVDVAPVNTPAYADTSAGLRSLAKKFDADLTEVRSLAEADELRRFFVRSDGPSPARPKKKGMPAHAAAAALLARREDPYV</sequence>
<dbReference type="GO" id="GO:0006508">
    <property type="term" value="P:proteolysis"/>
    <property type="evidence" value="ECO:0007669"/>
    <property type="project" value="UniProtKB-KW"/>
</dbReference>
<reference evidence="6" key="1">
    <citation type="submission" date="2022-10" db="EMBL/GenBank/DDBJ databases">
        <title>Streptomyces beihaiensis sp. nov., a chitin degrading actinobacterium, isolated from shrimp pond soil.</title>
        <authorList>
            <person name="Xie J."/>
            <person name="Shen N."/>
        </authorList>
    </citation>
    <scope>NUCLEOTIDE SEQUENCE</scope>
    <source>
        <strain evidence="6">GXMU-J5</strain>
    </source>
</reference>
<protein>
    <submittedName>
        <fullName evidence="6">HK97 family phage prohead protease</fullName>
    </submittedName>
</protein>
<organism evidence="6 7">
    <name type="scientific">Streptomyces beihaiensis</name>
    <dbReference type="NCBI Taxonomy" id="2984495"/>
    <lineage>
        <taxon>Bacteria</taxon>
        <taxon>Bacillati</taxon>
        <taxon>Actinomycetota</taxon>
        <taxon>Actinomycetes</taxon>
        <taxon>Kitasatosporales</taxon>
        <taxon>Streptomycetaceae</taxon>
        <taxon>Streptomyces</taxon>
    </lineage>
</organism>
<keyword evidence="1" id="KW-1188">Viral release from host cell</keyword>
<evidence type="ECO:0000313" key="6">
    <source>
        <dbReference type="EMBL" id="MCX3064211.1"/>
    </source>
</evidence>
<name>A0ABT3U4G7_9ACTN</name>
<keyword evidence="7" id="KW-1185">Reference proteome</keyword>
<dbReference type="Proteomes" id="UP001163064">
    <property type="component" value="Unassembled WGS sequence"/>
</dbReference>
<keyword evidence="3" id="KW-0378">Hydrolase</keyword>
<dbReference type="EMBL" id="JAPHNL010000335">
    <property type="protein sequence ID" value="MCX3064211.1"/>
    <property type="molecule type" value="Genomic_DNA"/>
</dbReference>
<dbReference type="InterPro" id="IPR054613">
    <property type="entry name" value="Peptidase_S78_dom"/>
</dbReference>
<evidence type="ECO:0000256" key="2">
    <source>
        <dbReference type="ARBA" id="ARBA00022670"/>
    </source>
</evidence>
<dbReference type="RefSeq" id="WP_266605784.1">
    <property type="nucleotide sequence ID" value="NZ_JAPHNL010000335.1"/>
</dbReference>
<evidence type="ECO:0000259" key="5">
    <source>
        <dbReference type="Pfam" id="PF04586"/>
    </source>
</evidence>
<gene>
    <name evidence="6" type="ORF">OFY01_31565</name>
</gene>
<proteinExistence type="predicted"/>
<evidence type="ECO:0000256" key="4">
    <source>
        <dbReference type="SAM" id="MobiDB-lite"/>
    </source>
</evidence>
<evidence type="ECO:0000256" key="1">
    <source>
        <dbReference type="ARBA" id="ARBA00022612"/>
    </source>
</evidence>
<dbReference type="GO" id="GO:0008233">
    <property type="term" value="F:peptidase activity"/>
    <property type="evidence" value="ECO:0007669"/>
    <property type="project" value="UniProtKB-KW"/>
</dbReference>
<accession>A0ABT3U4G7</accession>
<comment type="caution">
    <text evidence="6">The sequence shown here is derived from an EMBL/GenBank/DDBJ whole genome shotgun (WGS) entry which is preliminary data.</text>
</comment>
<feature type="region of interest" description="Disordered" evidence="4">
    <location>
        <begin position="293"/>
        <end position="312"/>
    </location>
</feature>
<dbReference type="Pfam" id="PF04586">
    <property type="entry name" value="Peptidase_S78"/>
    <property type="match status" value="1"/>
</dbReference>
<feature type="domain" description="Prohead serine protease" evidence="5">
    <location>
        <begin position="117"/>
        <end position="263"/>
    </location>
</feature>